<dbReference type="Proteomes" id="UP000466848">
    <property type="component" value="Chromosome"/>
</dbReference>
<dbReference type="InterPro" id="IPR045761">
    <property type="entry name" value="ODP_dom"/>
</dbReference>
<feature type="domain" description="Flavodoxin-like" evidence="2">
    <location>
        <begin position="249"/>
        <end position="370"/>
    </location>
</feature>
<dbReference type="SUPFAM" id="SSF52218">
    <property type="entry name" value="Flavoproteins"/>
    <property type="match status" value="1"/>
</dbReference>
<dbReference type="GO" id="GO:0009055">
    <property type="term" value="F:electron transfer activity"/>
    <property type="evidence" value="ECO:0007669"/>
    <property type="project" value="InterPro"/>
</dbReference>
<sequence>MIKIADNVYSVGVIDSEVRIFHGYYTPLGTTYNAYLVVDDQVTLIDFVKEKFAEEFLKNIEEVLGDRTIDSIICNHVEPDHSGALPQVVDKYPQAMIYGTANCQKELKAYYPDAVYDFTVVKAGDFLDTGKHHFSFIPMPMVHWPDSMSTYLAEEKILFSNDAFGQHTGTGELFDTDKGLERLLDRAGDYYANIVLPFGMQVTKLLDMASAFDIQMICPSHGVIITKYIPEIIEKYISWSKNETNDKQVLIVYDTMWGTTEKMARLLEQEYTSKGFTVETVNLTEEHYSHAMARVLEAKYIFVGSPTLNNTMLPSVMAFLTYMKGLKPKGRIGKAFGSYGWSGESIGQVNDLLASCGFEMEDPLKALWNV</sequence>
<keyword evidence="4" id="KW-1185">Reference proteome</keyword>
<reference evidence="3 4" key="1">
    <citation type="submission" date="2020-02" db="EMBL/GenBank/DDBJ databases">
        <authorList>
            <person name="Kim Y.B."/>
            <person name="Roh S.W."/>
        </authorList>
    </citation>
    <scope>NUCLEOTIDE SEQUENCE [LARGE SCALE GENOMIC DNA]</scope>
    <source>
        <strain evidence="3 4">DSM 103574</strain>
    </source>
</reference>
<accession>A0A858BSW5</accession>
<dbReference type="InterPro" id="IPR001279">
    <property type="entry name" value="Metallo-B-lactamas"/>
</dbReference>
<dbReference type="GO" id="GO:0016651">
    <property type="term" value="F:oxidoreductase activity, acting on NAD(P)H"/>
    <property type="evidence" value="ECO:0007669"/>
    <property type="project" value="UniProtKB-ARBA"/>
</dbReference>
<dbReference type="InterPro" id="IPR008254">
    <property type="entry name" value="Flavodoxin/NO_synth"/>
</dbReference>
<dbReference type="InterPro" id="IPR036866">
    <property type="entry name" value="RibonucZ/Hydroxyglut_hydro"/>
</dbReference>
<organism evidence="3 4">
    <name type="scientific">Aminipila butyrica</name>
    <dbReference type="NCBI Taxonomy" id="433296"/>
    <lineage>
        <taxon>Bacteria</taxon>
        <taxon>Bacillati</taxon>
        <taxon>Bacillota</taxon>
        <taxon>Clostridia</taxon>
        <taxon>Peptostreptococcales</taxon>
        <taxon>Anaerovoracaceae</taxon>
        <taxon>Aminipila</taxon>
    </lineage>
</organism>
<dbReference type="PANTHER" id="PTHR43717">
    <property type="entry name" value="ANAEROBIC NITRIC OXIDE REDUCTASE FLAVORUBREDOXIN"/>
    <property type="match status" value="1"/>
</dbReference>
<dbReference type="InterPro" id="IPR001226">
    <property type="entry name" value="Flavodoxin_CS"/>
</dbReference>
<dbReference type="PIRSF" id="PIRSF005243">
    <property type="entry name" value="ROO"/>
    <property type="match status" value="1"/>
</dbReference>
<dbReference type="EMBL" id="CP048649">
    <property type="protein sequence ID" value="QIB67884.1"/>
    <property type="molecule type" value="Genomic_DNA"/>
</dbReference>
<protein>
    <submittedName>
        <fullName evidence="3">FprA family A-type flavoprotein</fullName>
    </submittedName>
</protein>
<dbReference type="CDD" id="cd07709">
    <property type="entry name" value="flavodiiron_proteins_MBL-fold"/>
    <property type="match status" value="1"/>
</dbReference>
<dbReference type="Gene3D" id="3.40.50.360">
    <property type="match status" value="1"/>
</dbReference>
<name>A0A858BSW5_9FIRM</name>
<dbReference type="PROSITE" id="PS50902">
    <property type="entry name" value="FLAVODOXIN_LIKE"/>
    <property type="match status" value="1"/>
</dbReference>
<dbReference type="InterPro" id="IPR029039">
    <property type="entry name" value="Flavoprotein-like_sf"/>
</dbReference>
<dbReference type="KEGG" id="abut:Ami103574_00530"/>
<dbReference type="RefSeq" id="WP_163064804.1">
    <property type="nucleotide sequence ID" value="NZ_CP048649.1"/>
</dbReference>
<dbReference type="PANTHER" id="PTHR43717:SF1">
    <property type="entry name" value="ANAEROBIC NITRIC OXIDE REDUCTASE FLAVORUBREDOXIN"/>
    <property type="match status" value="1"/>
</dbReference>
<evidence type="ECO:0000313" key="4">
    <source>
        <dbReference type="Proteomes" id="UP000466848"/>
    </source>
</evidence>
<dbReference type="SMART" id="SM00849">
    <property type="entry name" value="Lactamase_B"/>
    <property type="match status" value="1"/>
</dbReference>
<dbReference type="Gene3D" id="3.60.15.10">
    <property type="entry name" value="Ribonuclease Z/Hydroxyacylglutathione hydrolase-like"/>
    <property type="match status" value="1"/>
</dbReference>
<evidence type="ECO:0000259" key="2">
    <source>
        <dbReference type="PROSITE" id="PS50902"/>
    </source>
</evidence>
<proteinExistence type="inferred from homology"/>
<dbReference type="PROSITE" id="PS00201">
    <property type="entry name" value="FLAVODOXIN"/>
    <property type="match status" value="1"/>
</dbReference>
<dbReference type="InterPro" id="IPR016440">
    <property type="entry name" value="Rubredoxin-O_OxRdtase"/>
</dbReference>
<dbReference type="GO" id="GO:0010181">
    <property type="term" value="F:FMN binding"/>
    <property type="evidence" value="ECO:0007669"/>
    <property type="project" value="InterPro"/>
</dbReference>
<gene>
    <name evidence="3" type="ORF">Ami103574_00530</name>
</gene>
<comment type="similarity">
    <text evidence="1">In the N-terminal section; belongs to the zinc metallo-hydrolase group 3 family.</text>
</comment>
<dbReference type="Pfam" id="PF19583">
    <property type="entry name" value="ODP"/>
    <property type="match status" value="1"/>
</dbReference>
<evidence type="ECO:0000256" key="1">
    <source>
        <dbReference type="ARBA" id="ARBA00007121"/>
    </source>
</evidence>
<evidence type="ECO:0000313" key="3">
    <source>
        <dbReference type="EMBL" id="QIB67884.1"/>
    </source>
</evidence>
<dbReference type="AlphaFoldDB" id="A0A858BSW5"/>
<dbReference type="SUPFAM" id="SSF56281">
    <property type="entry name" value="Metallo-hydrolase/oxidoreductase"/>
    <property type="match status" value="1"/>
</dbReference>
<dbReference type="Pfam" id="PF00258">
    <property type="entry name" value="Flavodoxin_1"/>
    <property type="match status" value="1"/>
</dbReference>
<dbReference type="GO" id="GO:0046872">
    <property type="term" value="F:metal ion binding"/>
    <property type="evidence" value="ECO:0007669"/>
    <property type="project" value="InterPro"/>
</dbReference>